<name>A0ABP6Z7Q1_9ACTN</name>
<gene>
    <name evidence="1" type="ORF">GCM10022235_83110</name>
</gene>
<reference evidence="2" key="1">
    <citation type="journal article" date="2019" name="Int. J. Syst. Evol. Microbiol.">
        <title>The Global Catalogue of Microorganisms (GCM) 10K type strain sequencing project: providing services to taxonomists for standard genome sequencing and annotation.</title>
        <authorList>
            <consortium name="The Broad Institute Genomics Platform"/>
            <consortium name="The Broad Institute Genome Sequencing Center for Infectious Disease"/>
            <person name="Wu L."/>
            <person name="Ma J."/>
        </authorList>
    </citation>
    <scope>NUCLEOTIDE SEQUENCE [LARGE SCALE GENOMIC DNA]</scope>
    <source>
        <strain evidence="2">JCM 16928</strain>
    </source>
</reference>
<protein>
    <submittedName>
        <fullName evidence="1">Uncharacterized protein</fullName>
    </submittedName>
</protein>
<keyword evidence="2" id="KW-1185">Reference proteome</keyword>
<sequence>MQDHVPGWTKSLGLVNGHVVLHRLCIRMNLDDDDPVTLCGHVDVESQDSRFSFLYTATEILTVHTGSLGSAWRDL</sequence>
<accession>A0ABP6Z7Q1</accession>
<proteinExistence type="predicted"/>
<evidence type="ECO:0000313" key="2">
    <source>
        <dbReference type="Proteomes" id="UP001501222"/>
    </source>
</evidence>
<dbReference type="EMBL" id="BAABAA010000022">
    <property type="protein sequence ID" value="GAA3598662.1"/>
    <property type="molecule type" value="Genomic_DNA"/>
</dbReference>
<organism evidence="1 2">
    <name type="scientific">Kribbella ginsengisoli</name>
    <dbReference type="NCBI Taxonomy" id="363865"/>
    <lineage>
        <taxon>Bacteria</taxon>
        <taxon>Bacillati</taxon>
        <taxon>Actinomycetota</taxon>
        <taxon>Actinomycetes</taxon>
        <taxon>Propionibacteriales</taxon>
        <taxon>Kribbellaceae</taxon>
        <taxon>Kribbella</taxon>
    </lineage>
</organism>
<comment type="caution">
    <text evidence="1">The sequence shown here is derived from an EMBL/GenBank/DDBJ whole genome shotgun (WGS) entry which is preliminary data.</text>
</comment>
<dbReference type="Proteomes" id="UP001501222">
    <property type="component" value="Unassembled WGS sequence"/>
</dbReference>
<evidence type="ECO:0000313" key="1">
    <source>
        <dbReference type="EMBL" id="GAA3598662.1"/>
    </source>
</evidence>